<feature type="transmembrane region" description="Helical" evidence="6">
    <location>
        <begin position="422"/>
        <end position="446"/>
    </location>
</feature>
<feature type="transmembrane region" description="Helical" evidence="6">
    <location>
        <begin position="365"/>
        <end position="386"/>
    </location>
</feature>
<feature type="transmembrane region" description="Helical" evidence="6">
    <location>
        <begin position="461"/>
        <end position="481"/>
    </location>
</feature>
<feature type="transmembrane region" description="Helical" evidence="6">
    <location>
        <begin position="213"/>
        <end position="231"/>
    </location>
</feature>
<feature type="compositionally biased region" description="Basic and acidic residues" evidence="5">
    <location>
        <begin position="25"/>
        <end position="44"/>
    </location>
</feature>
<sequence>MTSSRNLAHGRTDSLDQGASATPTLREEPVDVPLKEKSPKHPDPEAQPDDEIEHAEETEQVEGRTAGEKDVLIVDWEGPDDPQNPKNWTFKQKWAATAIVSAFTFISPVSSSMIAPASDALAAQFGITSSVLIALTTSIFVLAYAFGPLFLGPLNRRWSSGDCWRTEERGKAVALYSLAPLLGPVVGPVAGAWIAERSTWRWVFWSTSIVDAFIQVLGVFFLQETFAPLLLERKAARMRKEMESDPEKAPAREIRTRFDHSDRHWQQIFAKALVRPFKLFWFEPIAQLLGAYMAFVYGLLYLFLTTIPGIFEGVYGERVGIAGLHYFALGVGLTGASQINARFMDRIYMYYTKKNGGKGRPEYRLPSMVPGTIFLPMGLFITGWTAQARTHWIAPDIGIALVGAGTILNFQSIQTYVIDTFTLHAASALAAVTFLRSCAGFGFPLFAPTMYQALGYGKGDTILGCIAIVIGCPAPWIFWYYGERIRKASKYARS</sequence>
<evidence type="ECO:0000256" key="4">
    <source>
        <dbReference type="ARBA" id="ARBA00023136"/>
    </source>
</evidence>
<dbReference type="Pfam" id="PF07690">
    <property type="entry name" value="MFS_1"/>
    <property type="match status" value="1"/>
</dbReference>
<evidence type="ECO:0000256" key="3">
    <source>
        <dbReference type="ARBA" id="ARBA00022989"/>
    </source>
</evidence>
<feature type="transmembrane region" description="Helical" evidence="6">
    <location>
        <begin position="324"/>
        <end position="344"/>
    </location>
</feature>
<dbReference type="Proteomes" id="UP000309038">
    <property type="component" value="Unassembled WGS sequence"/>
</dbReference>
<feature type="transmembrane region" description="Helical" evidence="6">
    <location>
        <begin position="172"/>
        <end position="193"/>
    </location>
</feature>
<evidence type="ECO:0000256" key="6">
    <source>
        <dbReference type="SAM" id="Phobius"/>
    </source>
</evidence>
<feature type="region of interest" description="Disordered" evidence="5">
    <location>
        <begin position="1"/>
        <end position="69"/>
    </location>
</feature>
<protein>
    <submittedName>
        <fullName evidence="7">Uncharacterized protein</fullName>
    </submittedName>
</protein>
<feature type="transmembrane region" description="Helical" evidence="6">
    <location>
        <begin position="94"/>
        <end position="115"/>
    </location>
</feature>
<dbReference type="GO" id="GO:0016020">
    <property type="term" value="C:membrane"/>
    <property type="evidence" value="ECO:0007669"/>
    <property type="project" value="UniProtKB-SubCell"/>
</dbReference>
<evidence type="ECO:0000313" key="7">
    <source>
        <dbReference type="EMBL" id="THG95425.1"/>
    </source>
</evidence>
<evidence type="ECO:0000256" key="2">
    <source>
        <dbReference type="ARBA" id="ARBA00022692"/>
    </source>
</evidence>
<name>A0A4S4KBQ5_9APHY</name>
<feature type="transmembrane region" description="Helical" evidence="6">
    <location>
        <begin position="392"/>
        <end position="410"/>
    </location>
</feature>
<organism evidence="7 8">
    <name type="scientific">Hermanssonia centrifuga</name>
    <dbReference type="NCBI Taxonomy" id="98765"/>
    <lineage>
        <taxon>Eukaryota</taxon>
        <taxon>Fungi</taxon>
        <taxon>Dikarya</taxon>
        <taxon>Basidiomycota</taxon>
        <taxon>Agaricomycotina</taxon>
        <taxon>Agaricomycetes</taxon>
        <taxon>Polyporales</taxon>
        <taxon>Meruliaceae</taxon>
        <taxon>Hermanssonia</taxon>
    </lineage>
</organism>
<evidence type="ECO:0000313" key="8">
    <source>
        <dbReference type="Proteomes" id="UP000309038"/>
    </source>
</evidence>
<keyword evidence="3 6" id="KW-1133">Transmembrane helix</keyword>
<keyword evidence="4 6" id="KW-0472">Membrane</keyword>
<keyword evidence="8" id="KW-1185">Reference proteome</keyword>
<evidence type="ECO:0000256" key="5">
    <source>
        <dbReference type="SAM" id="MobiDB-lite"/>
    </source>
</evidence>
<feature type="transmembrane region" description="Helical" evidence="6">
    <location>
        <begin position="127"/>
        <end position="151"/>
    </location>
</feature>
<dbReference type="AlphaFoldDB" id="A0A4S4KBQ5"/>
<dbReference type="InterPro" id="IPR011701">
    <property type="entry name" value="MFS"/>
</dbReference>
<dbReference type="PANTHER" id="PTHR23502">
    <property type="entry name" value="MAJOR FACILITATOR SUPERFAMILY"/>
    <property type="match status" value="1"/>
</dbReference>
<dbReference type="CDD" id="cd17323">
    <property type="entry name" value="MFS_Tpo1_MDR_like"/>
    <property type="match status" value="1"/>
</dbReference>
<feature type="transmembrane region" description="Helical" evidence="6">
    <location>
        <begin position="285"/>
        <end position="304"/>
    </location>
</feature>
<gene>
    <name evidence="7" type="ORF">EW026_g6230</name>
</gene>
<accession>A0A4S4KBQ5</accession>
<dbReference type="SUPFAM" id="SSF103473">
    <property type="entry name" value="MFS general substrate transporter"/>
    <property type="match status" value="1"/>
</dbReference>
<dbReference type="EMBL" id="SGPJ01000323">
    <property type="protein sequence ID" value="THG95425.1"/>
    <property type="molecule type" value="Genomic_DNA"/>
</dbReference>
<feature type="compositionally biased region" description="Basic and acidic residues" evidence="5">
    <location>
        <begin position="55"/>
        <end position="69"/>
    </location>
</feature>
<dbReference type="PANTHER" id="PTHR23502:SF60">
    <property type="entry name" value="MAJOR FACILITATOR SUPERFAMILY (MFS) PROFILE DOMAIN-CONTAINING PROTEIN-RELATED"/>
    <property type="match status" value="1"/>
</dbReference>
<proteinExistence type="predicted"/>
<dbReference type="InterPro" id="IPR036259">
    <property type="entry name" value="MFS_trans_sf"/>
</dbReference>
<dbReference type="Gene3D" id="1.20.1720.10">
    <property type="entry name" value="Multidrug resistance protein D"/>
    <property type="match status" value="1"/>
</dbReference>
<evidence type="ECO:0000256" key="1">
    <source>
        <dbReference type="ARBA" id="ARBA00004141"/>
    </source>
</evidence>
<keyword evidence="2 6" id="KW-0812">Transmembrane</keyword>
<comment type="caution">
    <text evidence="7">The sequence shown here is derived from an EMBL/GenBank/DDBJ whole genome shotgun (WGS) entry which is preliminary data.</text>
</comment>
<dbReference type="Gene3D" id="1.20.1250.20">
    <property type="entry name" value="MFS general substrate transporter like domains"/>
    <property type="match status" value="1"/>
</dbReference>
<reference evidence="7 8" key="1">
    <citation type="submission" date="2019-02" db="EMBL/GenBank/DDBJ databases">
        <title>Genome sequencing of the rare red list fungi Phlebia centrifuga.</title>
        <authorList>
            <person name="Buettner E."/>
            <person name="Kellner H."/>
        </authorList>
    </citation>
    <scope>NUCLEOTIDE SEQUENCE [LARGE SCALE GENOMIC DNA]</scope>
    <source>
        <strain evidence="7 8">DSM 108282</strain>
    </source>
</reference>
<dbReference type="GO" id="GO:0022857">
    <property type="term" value="F:transmembrane transporter activity"/>
    <property type="evidence" value="ECO:0007669"/>
    <property type="project" value="InterPro"/>
</dbReference>
<comment type="subcellular location">
    <subcellularLocation>
        <location evidence="1">Membrane</location>
        <topology evidence="1">Multi-pass membrane protein</topology>
    </subcellularLocation>
</comment>